<gene>
    <name evidence="4" type="ordered locus">Calag_0203</name>
</gene>
<dbReference type="eggNOG" id="arCOG01533">
    <property type="taxonomic scope" value="Archaea"/>
</dbReference>
<sequence>MIGNFRSISKGVVAAIVIIIIIVALVGVYYAIKKPSVVTTTSSTISTTTTTTSSTISTTTTTTSSTTTSSPISVTVLSPVAPSSYTTVAGTPINFVLSSFTPSSNRYALFYAGNGTVINTTSQYESVNYTYPGHYLVYYEVYQNGMLIGSSSTNLIEITVAPNIPSSLSGLVSVPVITFNTTDNPTAPIFTVGEKIYLIGGFLQPPYGQNMTIYEYIWNFGNGTSITIPAINSTEYALQVIKIGSGNLTYIEPKVNPIKISYNKQGLYAISLTIVTKNIYTNGTYNYTTIQTIAVQSSQYPYSIFKPLIQVPNPGTIIVAENQPGGPFSFDPQIDYESVGAEIMYNIFSTLVTYNGNNMTSFLPMAAEYLPTVGNWSQRNLYGGIAPNYSVYTFKIRPNLKFSNGDNLTAYDVWYSEVRDLLCAGGTPFTPGWILAQFLIPNYTPGLSIVTSPNDTEGFNEIMNAITYDNQTNTVTFHLVKSAPPTIFYVALGDIEGQGILDAKWLEQVGAGINFTPQGFYNYESECNLGNYNTQVQWDPISSGPYMIKSYAPGESIVLVPNPYYPGLPNIPKPNNTVIIYWVKDPNTAYEMFASGQADIVSNMPPQYIPSFLSLESKGQAVIYQFPTLTNWVFAFNPNVNVQMLKQINPLYNMPSYYFANPLVREAYAYAFNYTEFINDILGNSIYHVTFGIPYCGGILPGYLYYVPPSELSGCPTFNLTYAKELLIKSGMYNVSVNFPVFIQAGDTQIYTAVLMWSQALHNIDPNINIIPTYIPWSLMNAYMSPGYNPMPIYFVAWIPDYARPDDVFYGLYQSSGWATYADSFNPSYFENVSSYLNSTGEINLGALIYNESIADQKLNILIQEADQAEFNGYPNASLLFKEAEQQAVNLYMYVYLYIQGGFWIVKPYIHPYQNNIALQENPLDWGGGAGDSFYPWWVKS</sequence>
<evidence type="ECO:0000259" key="3">
    <source>
        <dbReference type="Pfam" id="PF00496"/>
    </source>
</evidence>
<dbReference type="KEGG" id="clg:Calag_0203"/>
<evidence type="ECO:0000256" key="1">
    <source>
        <dbReference type="SAM" id="MobiDB-lite"/>
    </source>
</evidence>
<dbReference type="HOGENOM" id="CLU_319962_0_0_2"/>
<proteinExistence type="predicted"/>
<keyword evidence="2" id="KW-0472">Membrane</keyword>
<dbReference type="Gene3D" id="3.40.190.10">
    <property type="entry name" value="Periplasmic binding protein-like II"/>
    <property type="match status" value="1"/>
</dbReference>
<dbReference type="Pfam" id="PF00496">
    <property type="entry name" value="SBP_bac_5"/>
    <property type="match status" value="1"/>
</dbReference>
<dbReference type="EMBL" id="CP003378">
    <property type="protein sequence ID" value="AFZ69985.1"/>
    <property type="molecule type" value="Genomic_DNA"/>
</dbReference>
<dbReference type="InterPro" id="IPR000914">
    <property type="entry name" value="SBP_5_dom"/>
</dbReference>
<feature type="domain" description="Solute-binding protein family 5" evidence="3">
    <location>
        <begin position="387"/>
        <end position="818"/>
    </location>
</feature>
<evidence type="ECO:0000313" key="5">
    <source>
        <dbReference type="Proteomes" id="UP000010469"/>
    </source>
</evidence>
<keyword evidence="2" id="KW-0812">Transmembrane</keyword>
<feature type="transmembrane region" description="Helical" evidence="2">
    <location>
        <begin position="12"/>
        <end position="32"/>
    </location>
</feature>
<protein>
    <submittedName>
        <fullName evidence="4">ABC-type oligopeptide transport system, periplasmic component</fullName>
    </submittedName>
</protein>
<name>L0AAB7_CALLD</name>
<organism evidence="4 5">
    <name type="scientific">Caldisphaera lagunensis (strain DSM 15908 / JCM 11604 / ANMR 0165 / IC-154)</name>
    <dbReference type="NCBI Taxonomy" id="1056495"/>
    <lineage>
        <taxon>Archaea</taxon>
        <taxon>Thermoproteota</taxon>
        <taxon>Thermoprotei</taxon>
        <taxon>Acidilobales</taxon>
        <taxon>Caldisphaeraceae</taxon>
        <taxon>Caldisphaera</taxon>
    </lineage>
</organism>
<dbReference type="SUPFAM" id="SSF53850">
    <property type="entry name" value="Periplasmic binding protein-like II"/>
    <property type="match status" value="1"/>
</dbReference>
<reference evidence="5" key="1">
    <citation type="submission" date="2012-03" db="EMBL/GenBank/DDBJ databases">
        <title>Complete genome of Caldisphaera lagunensis DSM 15908.</title>
        <authorList>
            <person name="Lucas S."/>
            <person name="Copeland A."/>
            <person name="Lapidus A."/>
            <person name="Glavina del Rio T."/>
            <person name="Dalin E."/>
            <person name="Tice H."/>
            <person name="Bruce D."/>
            <person name="Goodwin L."/>
            <person name="Pitluck S."/>
            <person name="Peters L."/>
            <person name="Mikhailova N."/>
            <person name="Teshima H."/>
            <person name="Kyrpides N."/>
            <person name="Mavromatis K."/>
            <person name="Ivanova N."/>
            <person name="Brettin T."/>
            <person name="Detter J.C."/>
            <person name="Han C."/>
            <person name="Larimer F."/>
            <person name="Land M."/>
            <person name="Hauser L."/>
            <person name="Markowitz V."/>
            <person name="Cheng J.-F."/>
            <person name="Hugenholtz P."/>
            <person name="Woyke T."/>
            <person name="Wu D."/>
            <person name="Spring S."/>
            <person name="Schroeder M."/>
            <person name="Brambilla E."/>
            <person name="Klenk H.-P."/>
            <person name="Eisen J.A."/>
        </authorList>
    </citation>
    <scope>NUCLEOTIDE SEQUENCE [LARGE SCALE GENOMIC DNA]</scope>
    <source>
        <strain evidence="5">DSM 15908 / JCM 11604 / IC-154</strain>
    </source>
</reference>
<evidence type="ECO:0000256" key="2">
    <source>
        <dbReference type="SAM" id="Phobius"/>
    </source>
</evidence>
<dbReference type="GO" id="GO:0015833">
    <property type="term" value="P:peptide transport"/>
    <property type="evidence" value="ECO:0007669"/>
    <property type="project" value="TreeGrafter"/>
</dbReference>
<accession>L0AAB7</accession>
<dbReference type="PANTHER" id="PTHR30290">
    <property type="entry name" value="PERIPLASMIC BINDING COMPONENT OF ABC TRANSPORTER"/>
    <property type="match status" value="1"/>
</dbReference>
<dbReference type="GO" id="GO:1904680">
    <property type="term" value="F:peptide transmembrane transporter activity"/>
    <property type="evidence" value="ECO:0007669"/>
    <property type="project" value="TreeGrafter"/>
</dbReference>
<dbReference type="STRING" id="1056495.Calag_0203"/>
<feature type="region of interest" description="Disordered" evidence="1">
    <location>
        <begin position="43"/>
        <end position="68"/>
    </location>
</feature>
<dbReference type="Gene3D" id="3.10.105.10">
    <property type="entry name" value="Dipeptide-binding Protein, Domain 3"/>
    <property type="match status" value="1"/>
</dbReference>
<dbReference type="PANTHER" id="PTHR30290:SF34">
    <property type="entry name" value="ABC TRANSPORTER, PERIPLASMIC OLIGO-PEPTIDE BINDING PROTEIN, PUTATIVE-RELATED"/>
    <property type="match status" value="1"/>
</dbReference>
<dbReference type="AlphaFoldDB" id="L0AAB7"/>
<evidence type="ECO:0000313" key="4">
    <source>
        <dbReference type="EMBL" id="AFZ69985.1"/>
    </source>
</evidence>
<dbReference type="Proteomes" id="UP000010469">
    <property type="component" value="Chromosome"/>
</dbReference>
<dbReference type="InterPro" id="IPR039424">
    <property type="entry name" value="SBP_5"/>
</dbReference>
<keyword evidence="2" id="KW-1133">Transmembrane helix</keyword>
<keyword evidence="5" id="KW-1185">Reference proteome</keyword>
<dbReference type="InParanoid" id="L0AAB7"/>